<dbReference type="InterPro" id="IPR036890">
    <property type="entry name" value="HATPase_C_sf"/>
</dbReference>
<dbReference type="GO" id="GO:0005524">
    <property type="term" value="F:ATP binding"/>
    <property type="evidence" value="ECO:0007669"/>
    <property type="project" value="UniProtKB-KW"/>
</dbReference>
<dbReference type="Pfam" id="PF00582">
    <property type="entry name" value="Usp"/>
    <property type="match status" value="1"/>
</dbReference>
<dbReference type="Pfam" id="PF00512">
    <property type="entry name" value="HisKA"/>
    <property type="match status" value="1"/>
</dbReference>
<keyword evidence="7" id="KW-0547">Nucleotide-binding</keyword>
<keyword evidence="6 14" id="KW-0812">Transmembrane</keyword>
<dbReference type="Gene3D" id="3.40.50.620">
    <property type="entry name" value="HUPs"/>
    <property type="match status" value="1"/>
</dbReference>
<evidence type="ECO:0000256" key="7">
    <source>
        <dbReference type="ARBA" id="ARBA00022741"/>
    </source>
</evidence>
<keyword evidence="8 16" id="KW-0418">Kinase</keyword>
<dbReference type="InterPro" id="IPR003018">
    <property type="entry name" value="GAF"/>
</dbReference>
<evidence type="ECO:0000256" key="8">
    <source>
        <dbReference type="ARBA" id="ARBA00022777"/>
    </source>
</evidence>
<evidence type="ECO:0000256" key="6">
    <source>
        <dbReference type="ARBA" id="ARBA00022692"/>
    </source>
</evidence>
<dbReference type="SUPFAM" id="SSF55781">
    <property type="entry name" value="GAF domain-like"/>
    <property type="match status" value="1"/>
</dbReference>
<evidence type="ECO:0000256" key="13">
    <source>
        <dbReference type="ARBA" id="ARBA00057300"/>
    </source>
</evidence>
<dbReference type="Gene3D" id="3.30.565.10">
    <property type="entry name" value="Histidine kinase-like ATPase, C-terminal domain"/>
    <property type="match status" value="1"/>
</dbReference>
<dbReference type="GO" id="GO:0005737">
    <property type="term" value="C:cytoplasm"/>
    <property type="evidence" value="ECO:0007669"/>
    <property type="project" value="UniProtKB-ARBA"/>
</dbReference>
<evidence type="ECO:0000256" key="14">
    <source>
        <dbReference type="SAM" id="Phobius"/>
    </source>
</evidence>
<dbReference type="CDD" id="cd00075">
    <property type="entry name" value="HATPase"/>
    <property type="match status" value="1"/>
</dbReference>
<evidence type="ECO:0000256" key="2">
    <source>
        <dbReference type="ARBA" id="ARBA00004141"/>
    </source>
</evidence>
<keyword evidence="11" id="KW-0902">Two-component regulatory system</keyword>
<dbReference type="InterPro" id="IPR027417">
    <property type="entry name" value="P-loop_NTPase"/>
</dbReference>
<dbReference type="EC" id="2.7.13.3" evidence="3"/>
<dbReference type="PRINTS" id="PR00344">
    <property type="entry name" value="BCTRLSENSOR"/>
</dbReference>
<feature type="transmembrane region" description="Helical" evidence="14">
    <location>
        <begin position="452"/>
        <end position="484"/>
    </location>
</feature>
<evidence type="ECO:0000256" key="12">
    <source>
        <dbReference type="ARBA" id="ARBA00023136"/>
    </source>
</evidence>
<dbReference type="InterPro" id="IPR005467">
    <property type="entry name" value="His_kinase_dom"/>
</dbReference>
<dbReference type="Pfam" id="PF02518">
    <property type="entry name" value="HATPase_c"/>
    <property type="match status" value="1"/>
</dbReference>
<dbReference type="InterPro" id="IPR038318">
    <property type="entry name" value="KdpD_sf"/>
</dbReference>
<dbReference type="Proteomes" id="UP000594468">
    <property type="component" value="Chromosome"/>
</dbReference>
<dbReference type="EMBL" id="CP062983">
    <property type="protein sequence ID" value="QPC84607.1"/>
    <property type="molecule type" value="Genomic_DNA"/>
</dbReference>
<comment type="subcellular location">
    <subcellularLocation>
        <location evidence="2">Membrane</location>
        <topology evidence="2">Multi-pass membrane protein</topology>
    </subcellularLocation>
</comment>
<dbReference type="AlphaFoldDB" id="A0A7S8ECT5"/>
<feature type="domain" description="Histidine kinase" evidence="15">
    <location>
        <begin position="689"/>
        <end position="904"/>
    </location>
</feature>
<dbReference type="InterPro" id="IPR025201">
    <property type="entry name" value="KdpD_TM"/>
</dbReference>
<dbReference type="InterPro" id="IPR036097">
    <property type="entry name" value="HisK_dim/P_sf"/>
</dbReference>
<keyword evidence="10 14" id="KW-1133">Transmembrane helix</keyword>
<dbReference type="Gene3D" id="1.20.120.620">
    <property type="entry name" value="Backbone structure of the membrane domain of e. Coli histidine kinase receptor kdpd"/>
    <property type="match status" value="1"/>
</dbReference>
<dbReference type="Gene3D" id="1.10.287.130">
    <property type="match status" value="1"/>
</dbReference>
<name>A0A7S8ECT5_9CHLR</name>
<dbReference type="PROSITE" id="PS50109">
    <property type="entry name" value="HIS_KIN"/>
    <property type="match status" value="1"/>
</dbReference>
<dbReference type="InterPro" id="IPR003852">
    <property type="entry name" value="Sig_transdc_His_kinase_KdpD_N"/>
</dbReference>
<proteinExistence type="predicted"/>
<dbReference type="Pfam" id="PF13492">
    <property type="entry name" value="GAF_3"/>
    <property type="match status" value="1"/>
</dbReference>
<dbReference type="Pfam" id="PF02702">
    <property type="entry name" value="KdpD"/>
    <property type="match status" value="1"/>
</dbReference>
<evidence type="ECO:0000256" key="11">
    <source>
        <dbReference type="ARBA" id="ARBA00023012"/>
    </source>
</evidence>
<dbReference type="InterPro" id="IPR004358">
    <property type="entry name" value="Sig_transdc_His_kin-like_C"/>
</dbReference>
<evidence type="ECO:0000313" key="16">
    <source>
        <dbReference type="EMBL" id="QPC84607.1"/>
    </source>
</evidence>
<dbReference type="Pfam" id="PF13493">
    <property type="entry name" value="DUF4118"/>
    <property type="match status" value="1"/>
</dbReference>
<dbReference type="SUPFAM" id="SSF52402">
    <property type="entry name" value="Adenine nucleotide alpha hydrolases-like"/>
    <property type="match status" value="1"/>
</dbReference>
<dbReference type="GO" id="GO:0000155">
    <property type="term" value="F:phosphorelay sensor kinase activity"/>
    <property type="evidence" value="ECO:0007669"/>
    <property type="project" value="InterPro"/>
</dbReference>
<dbReference type="InterPro" id="IPR003661">
    <property type="entry name" value="HisK_dim/P_dom"/>
</dbReference>
<comment type="catalytic activity">
    <reaction evidence="1">
        <text>ATP + protein L-histidine = ADP + protein N-phospho-L-histidine.</text>
        <dbReference type="EC" id="2.7.13.3"/>
    </reaction>
</comment>
<comment type="function">
    <text evidence="13">Member of the two-component regulatory system KdpD/KdpE involved in the regulation of the kdp operon. KdpD may function as a membrane-associated protein kinase that phosphorylates KdpE in response to environmental signals.</text>
</comment>
<evidence type="ECO:0000256" key="9">
    <source>
        <dbReference type="ARBA" id="ARBA00022840"/>
    </source>
</evidence>
<evidence type="ECO:0000259" key="15">
    <source>
        <dbReference type="PROSITE" id="PS50109"/>
    </source>
</evidence>
<dbReference type="Gene3D" id="3.30.450.40">
    <property type="match status" value="1"/>
</dbReference>
<evidence type="ECO:0000256" key="1">
    <source>
        <dbReference type="ARBA" id="ARBA00000085"/>
    </source>
</evidence>
<dbReference type="FunFam" id="3.30.565.10:FF:000042">
    <property type="entry name" value="Two-component sensor histidine kinase KdpD"/>
    <property type="match status" value="1"/>
</dbReference>
<dbReference type="GO" id="GO:0042802">
    <property type="term" value="F:identical protein binding"/>
    <property type="evidence" value="ECO:0007669"/>
    <property type="project" value="UniProtKB-ARBA"/>
</dbReference>
<dbReference type="InterPro" id="IPR003594">
    <property type="entry name" value="HATPase_dom"/>
</dbReference>
<dbReference type="InterPro" id="IPR052023">
    <property type="entry name" value="Histidine_kinase_KdpD"/>
</dbReference>
<protein>
    <recommendedName>
        <fullName evidence="3">histidine kinase</fullName>
        <ecNumber evidence="3">2.7.13.3</ecNumber>
    </recommendedName>
</protein>
<keyword evidence="9" id="KW-0067">ATP-binding</keyword>
<dbReference type="SUPFAM" id="SSF47384">
    <property type="entry name" value="Homodimeric domain of signal transducing histidine kinase"/>
    <property type="match status" value="1"/>
</dbReference>
<dbReference type="InterPro" id="IPR014729">
    <property type="entry name" value="Rossmann-like_a/b/a_fold"/>
</dbReference>
<sequence>MGAFVSNKSENFDSGRPFVGGPVRDGQLRKASHDTRVEQAKARRGKLRIFLGYVSGVGKTYAMLEAAQWRRVEGADIVVGYVETHGYPDLEALLEGLEVVPRREVDYRGMSLAEMDTDAILARQPHIVLVDELAHTNAPHSRHPKRYMDVEDLLDAGINVYTTVNVQHIESLRDVISHITGIYIDETVPDYLFDASDQIELIDIVPEDLLRRLDEGKVYVSELAERTIRKFFRPGNLTALRELAMRQTARRVDHQMRAYMQTRDIPGPWAASERLLVCISASPMSGRLVRTGCRLSQELDAEWYVVYVDDAAHTPLDNTDREQLNETLNLAESLGARVDMITGTSVADALVAYARHNNITKIVIGQPLRPRWQEMLYGSVVTRLVRQSGPIDIYVMNSGDQQLTPKPRTKQQSQIDQATDLFKAVAIVLLATLASALLNVMVSLNPANLVMFYLLAVVIVALWLGYGPSIVTAICSVLAFNFFFVPPQYTLQVADAQYLLTFLGLLGTGIVIARLTSRARNQTEAARQREQETAQLYSLSRELSATVERSTIVQRIVSHTYQTFHCETALYLPEAGGLKLAYKTDGFQSEKDEADLAQWSYEQAKPTGKGTNTIPRAVGHYAPLRTAQQTIGVLVLHLQKPISLTQQRLLDAFTTQSALAIEAVQLGEEAQQARLLREKEKLQSAVLNSISHDLRTPLVSITGSLSTLLESDTHFDEAMQHDLLTGAYSEAERLNRLVGNLLDMSRLEAGSMKLKRDLYDLSEVIGVARSQLREQLAGRQIIINIPDDLPMIPIDLTLFAQVIVNLLDNAMKYSEPDTPIEIGAIQTDDHIEISVADRGVGIPEDEIPHIFEKFYRATTVNGQGGSGLGLSICQGIVEAHGGKIWVERRSEGGTCFIISLSLQPENLML</sequence>
<accession>A0A7S8ECT5</accession>
<organism evidence="16 17">
    <name type="scientific">Phototrophicus methaneseepsis</name>
    <dbReference type="NCBI Taxonomy" id="2710758"/>
    <lineage>
        <taxon>Bacteria</taxon>
        <taxon>Bacillati</taxon>
        <taxon>Chloroflexota</taxon>
        <taxon>Candidatus Thermofontia</taxon>
        <taxon>Phototrophicales</taxon>
        <taxon>Phototrophicaceae</taxon>
        <taxon>Phototrophicus</taxon>
    </lineage>
</organism>
<dbReference type="PANTHER" id="PTHR45569">
    <property type="entry name" value="SENSOR PROTEIN KDPD"/>
    <property type="match status" value="1"/>
</dbReference>
<feature type="transmembrane region" description="Helical" evidence="14">
    <location>
        <begin position="421"/>
        <end position="440"/>
    </location>
</feature>
<dbReference type="KEGG" id="pmet:G4Y79_09585"/>
<dbReference type="Gene3D" id="3.40.50.300">
    <property type="entry name" value="P-loop containing nucleotide triphosphate hydrolases"/>
    <property type="match status" value="1"/>
</dbReference>
<keyword evidence="4" id="KW-0597">Phosphoprotein</keyword>
<dbReference type="CDD" id="cd00082">
    <property type="entry name" value="HisKA"/>
    <property type="match status" value="1"/>
</dbReference>
<dbReference type="CDD" id="cd01987">
    <property type="entry name" value="USP_KdpD-like"/>
    <property type="match status" value="1"/>
</dbReference>
<dbReference type="SMART" id="SM00388">
    <property type="entry name" value="HisKA"/>
    <property type="match status" value="1"/>
</dbReference>
<evidence type="ECO:0000256" key="3">
    <source>
        <dbReference type="ARBA" id="ARBA00012438"/>
    </source>
</evidence>
<dbReference type="InterPro" id="IPR006016">
    <property type="entry name" value="UspA"/>
</dbReference>
<dbReference type="PANTHER" id="PTHR45569:SF1">
    <property type="entry name" value="SENSOR PROTEIN KDPD"/>
    <property type="match status" value="1"/>
</dbReference>
<dbReference type="GO" id="GO:0005886">
    <property type="term" value="C:plasma membrane"/>
    <property type="evidence" value="ECO:0007669"/>
    <property type="project" value="TreeGrafter"/>
</dbReference>
<evidence type="ECO:0000256" key="5">
    <source>
        <dbReference type="ARBA" id="ARBA00022679"/>
    </source>
</evidence>
<dbReference type="InterPro" id="IPR029016">
    <property type="entry name" value="GAF-like_dom_sf"/>
</dbReference>
<dbReference type="FunFam" id="3.40.50.300:FF:000483">
    <property type="entry name" value="Sensor histidine kinase KdpD"/>
    <property type="match status" value="1"/>
</dbReference>
<evidence type="ECO:0000256" key="10">
    <source>
        <dbReference type="ARBA" id="ARBA00022989"/>
    </source>
</evidence>
<dbReference type="SUPFAM" id="SSF55874">
    <property type="entry name" value="ATPase domain of HSP90 chaperone/DNA topoisomerase II/histidine kinase"/>
    <property type="match status" value="1"/>
</dbReference>
<keyword evidence="17" id="KW-1185">Reference proteome</keyword>
<gene>
    <name evidence="16" type="ORF">G4Y79_09585</name>
</gene>
<dbReference type="SMART" id="SM00387">
    <property type="entry name" value="HATPase_c"/>
    <property type="match status" value="1"/>
</dbReference>
<keyword evidence="12 14" id="KW-0472">Membrane</keyword>
<evidence type="ECO:0000313" key="17">
    <source>
        <dbReference type="Proteomes" id="UP000594468"/>
    </source>
</evidence>
<keyword evidence="5" id="KW-0808">Transferase</keyword>
<reference evidence="16 17" key="1">
    <citation type="submission" date="2020-02" db="EMBL/GenBank/DDBJ databases">
        <authorList>
            <person name="Zheng R.K."/>
            <person name="Sun C.M."/>
        </authorList>
    </citation>
    <scope>NUCLEOTIDE SEQUENCE [LARGE SCALE GENOMIC DNA]</scope>
    <source>
        <strain evidence="17">rifampicinis</strain>
    </source>
</reference>
<feature type="transmembrane region" description="Helical" evidence="14">
    <location>
        <begin position="496"/>
        <end position="515"/>
    </location>
</feature>
<evidence type="ECO:0000256" key="4">
    <source>
        <dbReference type="ARBA" id="ARBA00022553"/>
    </source>
</evidence>